<organism evidence="8 10">
    <name type="scientific">Heyndrickxia sporothermodurans</name>
    <dbReference type="NCBI Taxonomy" id="46224"/>
    <lineage>
        <taxon>Bacteria</taxon>
        <taxon>Bacillati</taxon>
        <taxon>Bacillota</taxon>
        <taxon>Bacilli</taxon>
        <taxon>Bacillales</taxon>
        <taxon>Bacillaceae</taxon>
        <taxon>Heyndrickxia</taxon>
    </lineage>
</organism>
<feature type="compositionally biased region" description="Basic and acidic residues" evidence="7">
    <location>
        <begin position="76"/>
        <end position="88"/>
    </location>
</feature>
<evidence type="ECO:0000256" key="6">
    <source>
        <dbReference type="HAMAP-Rule" id="MF_00122"/>
    </source>
</evidence>
<protein>
    <recommendedName>
        <fullName evidence="6">Aspartyl/glutamyl-tRNA(Asn/Gln) amidotransferase subunit C</fullName>
        <shortName evidence="6">Asp/Glu-ADT subunit C</shortName>
        <ecNumber evidence="6">6.3.5.-</ecNumber>
    </recommendedName>
</protein>
<dbReference type="GO" id="GO:0006412">
    <property type="term" value="P:translation"/>
    <property type="evidence" value="ECO:0007669"/>
    <property type="project" value="UniProtKB-UniRule"/>
</dbReference>
<evidence type="ECO:0000256" key="3">
    <source>
        <dbReference type="ARBA" id="ARBA00024799"/>
    </source>
</evidence>
<dbReference type="InterPro" id="IPR003837">
    <property type="entry name" value="GatC"/>
</dbReference>
<keyword evidence="6 8" id="KW-0436">Ligase</keyword>
<evidence type="ECO:0000256" key="2">
    <source>
        <dbReference type="ARBA" id="ARBA00011123"/>
    </source>
</evidence>
<comment type="catalytic activity">
    <reaction evidence="5 6">
        <text>L-glutamyl-tRNA(Gln) + L-glutamine + ATP + H2O = L-glutaminyl-tRNA(Gln) + L-glutamate + ADP + phosphate + H(+)</text>
        <dbReference type="Rhea" id="RHEA:17521"/>
        <dbReference type="Rhea" id="RHEA-COMP:9681"/>
        <dbReference type="Rhea" id="RHEA-COMP:9684"/>
        <dbReference type="ChEBI" id="CHEBI:15377"/>
        <dbReference type="ChEBI" id="CHEBI:15378"/>
        <dbReference type="ChEBI" id="CHEBI:29985"/>
        <dbReference type="ChEBI" id="CHEBI:30616"/>
        <dbReference type="ChEBI" id="CHEBI:43474"/>
        <dbReference type="ChEBI" id="CHEBI:58359"/>
        <dbReference type="ChEBI" id="CHEBI:78520"/>
        <dbReference type="ChEBI" id="CHEBI:78521"/>
        <dbReference type="ChEBI" id="CHEBI:456216"/>
    </reaction>
</comment>
<reference evidence="8 10" key="1">
    <citation type="submission" date="2016-01" db="EMBL/GenBank/DDBJ databases">
        <title>Genome Sequences of Twelve Sporeforming Bacillus Species Isolated from Foods.</title>
        <authorList>
            <person name="Berendsen E.M."/>
            <person name="Wells-Bennik M.H."/>
            <person name="Krawcyk A.O."/>
            <person name="De Jong A."/>
            <person name="Holsappel S."/>
            <person name="Eijlander R.T."/>
            <person name="Kuipers O.P."/>
        </authorList>
    </citation>
    <scope>NUCLEOTIDE SEQUENCE [LARGE SCALE GENOMIC DNA]</scope>
    <source>
        <strain evidence="8 10">B4102</strain>
    </source>
</reference>
<evidence type="ECO:0000313" key="9">
    <source>
        <dbReference type="EMBL" id="QQX26269.1"/>
    </source>
</evidence>
<evidence type="ECO:0000256" key="7">
    <source>
        <dbReference type="SAM" id="MobiDB-lite"/>
    </source>
</evidence>
<evidence type="ECO:0000313" key="11">
    <source>
        <dbReference type="Proteomes" id="UP000595512"/>
    </source>
</evidence>
<dbReference type="EMBL" id="LQYN01000015">
    <property type="protein sequence ID" value="KYD10247.1"/>
    <property type="molecule type" value="Genomic_DNA"/>
</dbReference>
<dbReference type="GO" id="GO:0070681">
    <property type="term" value="P:glutaminyl-tRNAGln biosynthesis via transamidation"/>
    <property type="evidence" value="ECO:0007669"/>
    <property type="project" value="TreeGrafter"/>
</dbReference>
<dbReference type="PANTHER" id="PTHR15004:SF0">
    <property type="entry name" value="GLUTAMYL-TRNA(GLN) AMIDOTRANSFERASE SUBUNIT C, MITOCHONDRIAL"/>
    <property type="match status" value="1"/>
</dbReference>
<name>A0A150LD33_9BACI</name>
<dbReference type="AlphaFoldDB" id="A0A150LD33"/>
<sequence length="96" mass="10946">MSRISKDQVNHVANLARLEFDEEQTEKFTKQLDDIINLAELLNEVDTTNVEPTSHVLDIRNVLREDKAEPGLPQEEVLKNAPDKKDGQIRVPSIIE</sequence>
<dbReference type="NCBIfam" id="TIGR00135">
    <property type="entry name" value="gatC"/>
    <property type="match status" value="1"/>
</dbReference>
<dbReference type="EMBL" id="CP066701">
    <property type="protein sequence ID" value="QQX26269.1"/>
    <property type="molecule type" value="Genomic_DNA"/>
</dbReference>
<dbReference type="GO" id="GO:0005524">
    <property type="term" value="F:ATP binding"/>
    <property type="evidence" value="ECO:0007669"/>
    <property type="project" value="UniProtKB-KW"/>
</dbReference>
<evidence type="ECO:0000256" key="5">
    <source>
        <dbReference type="ARBA" id="ARBA00047913"/>
    </source>
</evidence>
<dbReference type="SUPFAM" id="SSF141000">
    <property type="entry name" value="Glu-tRNAGln amidotransferase C subunit"/>
    <property type="match status" value="1"/>
</dbReference>
<dbReference type="OrthoDB" id="9813938at2"/>
<evidence type="ECO:0000256" key="1">
    <source>
        <dbReference type="ARBA" id="ARBA00010757"/>
    </source>
</evidence>
<dbReference type="KEGG" id="hspo:JGZ69_05155"/>
<comment type="subunit">
    <text evidence="2 6">Heterotrimer of A, B and C subunits.</text>
</comment>
<keyword evidence="6" id="KW-0547">Nucleotide-binding</keyword>
<dbReference type="STRING" id="46224.B4102_0153"/>
<dbReference type="GO" id="GO:0006450">
    <property type="term" value="P:regulation of translational fidelity"/>
    <property type="evidence" value="ECO:0007669"/>
    <property type="project" value="InterPro"/>
</dbReference>
<gene>
    <name evidence="6 9" type="primary">gatC</name>
    <name evidence="8" type="ORF">B4102_0153</name>
    <name evidence="9" type="ORF">JGZ69_05155</name>
</gene>
<dbReference type="Proteomes" id="UP000595512">
    <property type="component" value="Chromosome"/>
</dbReference>
<dbReference type="RefSeq" id="WP_066227725.1">
    <property type="nucleotide sequence ID" value="NZ_CP066701.1"/>
</dbReference>
<keyword evidence="10" id="KW-1185">Reference proteome</keyword>
<proteinExistence type="inferred from homology"/>
<evidence type="ECO:0000256" key="4">
    <source>
        <dbReference type="ARBA" id="ARBA00047380"/>
    </source>
</evidence>
<dbReference type="PANTHER" id="PTHR15004">
    <property type="entry name" value="GLUTAMYL-TRNA(GLN) AMIDOTRANSFERASE SUBUNIT C, MITOCHONDRIAL"/>
    <property type="match status" value="1"/>
</dbReference>
<reference evidence="9 11" key="2">
    <citation type="submission" date="2020-12" db="EMBL/GenBank/DDBJ databases">
        <title>Taxonomic evaluation of the Bacillus sporothermodurans group of bacteria based on whole genome sequences.</title>
        <authorList>
            <person name="Fiedler G."/>
            <person name="Herbstmann A.-D."/>
            <person name="Doll E."/>
            <person name="Wenning M."/>
            <person name="Brinks E."/>
            <person name="Kabisch J."/>
            <person name="Breitenwieser F."/>
            <person name="Lappann M."/>
            <person name="Boehnlein C."/>
            <person name="Franz C."/>
        </authorList>
    </citation>
    <scope>NUCLEOTIDE SEQUENCE [LARGE SCALE GENOMIC DNA]</scope>
    <source>
        <strain evidence="9 11">DSM 10599</strain>
    </source>
</reference>
<dbReference type="EC" id="6.3.5.-" evidence="6"/>
<keyword evidence="8" id="KW-0808">Transferase</keyword>
<keyword evidence="6" id="KW-0067">ATP-binding</keyword>
<dbReference type="Pfam" id="PF02686">
    <property type="entry name" value="GatC"/>
    <property type="match status" value="1"/>
</dbReference>
<evidence type="ECO:0000313" key="10">
    <source>
        <dbReference type="Proteomes" id="UP000075666"/>
    </source>
</evidence>
<evidence type="ECO:0000313" key="8">
    <source>
        <dbReference type="EMBL" id="KYD10247.1"/>
    </source>
</evidence>
<dbReference type="GO" id="GO:0050567">
    <property type="term" value="F:glutaminyl-tRNA synthase (glutamine-hydrolyzing) activity"/>
    <property type="evidence" value="ECO:0007669"/>
    <property type="project" value="UniProtKB-UniRule"/>
</dbReference>
<dbReference type="Proteomes" id="UP000075666">
    <property type="component" value="Unassembled WGS sequence"/>
</dbReference>
<dbReference type="GO" id="GO:0016740">
    <property type="term" value="F:transferase activity"/>
    <property type="evidence" value="ECO:0007669"/>
    <property type="project" value="UniProtKB-KW"/>
</dbReference>
<accession>A0A150LD33</accession>
<feature type="region of interest" description="Disordered" evidence="7">
    <location>
        <begin position="68"/>
        <end position="96"/>
    </location>
</feature>
<dbReference type="PATRIC" id="fig|46224.3.peg.1173"/>
<dbReference type="HAMAP" id="MF_00122">
    <property type="entry name" value="GatC"/>
    <property type="match status" value="1"/>
</dbReference>
<dbReference type="InterPro" id="IPR036113">
    <property type="entry name" value="Asp/Glu-ADT_sf_sub_c"/>
</dbReference>
<dbReference type="Gene3D" id="1.10.20.60">
    <property type="entry name" value="Glu-tRNAGln amidotransferase C subunit, N-terminal domain"/>
    <property type="match status" value="1"/>
</dbReference>
<comment type="function">
    <text evidence="3 6">Allows the formation of correctly charged Asn-tRNA(Asn) or Gln-tRNA(Gln) through the transamidation of misacylated Asp-tRNA(Asn) or Glu-tRNA(Gln) in organisms which lack either or both of asparaginyl-tRNA or glutaminyl-tRNA synthetases. The reaction takes place in the presence of glutamine and ATP through an activated phospho-Asp-tRNA(Asn) or phospho-Glu-tRNA(Gln).</text>
</comment>
<comment type="similarity">
    <text evidence="1 6">Belongs to the GatC family.</text>
</comment>
<comment type="catalytic activity">
    <reaction evidence="4 6">
        <text>L-aspartyl-tRNA(Asn) + L-glutamine + ATP + H2O = L-asparaginyl-tRNA(Asn) + L-glutamate + ADP + phosphate + 2 H(+)</text>
        <dbReference type="Rhea" id="RHEA:14513"/>
        <dbReference type="Rhea" id="RHEA-COMP:9674"/>
        <dbReference type="Rhea" id="RHEA-COMP:9677"/>
        <dbReference type="ChEBI" id="CHEBI:15377"/>
        <dbReference type="ChEBI" id="CHEBI:15378"/>
        <dbReference type="ChEBI" id="CHEBI:29985"/>
        <dbReference type="ChEBI" id="CHEBI:30616"/>
        <dbReference type="ChEBI" id="CHEBI:43474"/>
        <dbReference type="ChEBI" id="CHEBI:58359"/>
        <dbReference type="ChEBI" id="CHEBI:78515"/>
        <dbReference type="ChEBI" id="CHEBI:78516"/>
        <dbReference type="ChEBI" id="CHEBI:456216"/>
    </reaction>
</comment>
<keyword evidence="6" id="KW-0648">Protein biosynthesis</keyword>